<reference evidence="2 3" key="1">
    <citation type="submission" date="2023-11" db="EMBL/GenBank/DDBJ databases">
        <title>Halocaridina rubra genome assembly.</title>
        <authorList>
            <person name="Smith C."/>
        </authorList>
    </citation>
    <scope>NUCLEOTIDE SEQUENCE [LARGE SCALE GENOMIC DNA]</scope>
    <source>
        <strain evidence="2">EP-1</strain>
        <tissue evidence="2">Whole</tissue>
    </source>
</reference>
<feature type="compositionally biased region" description="Basic and acidic residues" evidence="1">
    <location>
        <begin position="65"/>
        <end position="74"/>
    </location>
</feature>
<organism evidence="2 3">
    <name type="scientific">Halocaridina rubra</name>
    <name type="common">Hawaiian red shrimp</name>
    <dbReference type="NCBI Taxonomy" id="373956"/>
    <lineage>
        <taxon>Eukaryota</taxon>
        <taxon>Metazoa</taxon>
        <taxon>Ecdysozoa</taxon>
        <taxon>Arthropoda</taxon>
        <taxon>Crustacea</taxon>
        <taxon>Multicrustacea</taxon>
        <taxon>Malacostraca</taxon>
        <taxon>Eumalacostraca</taxon>
        <taxon>Eucarida</taxon>
        <taxon>Decapoda</taxon>
        <taxon>Pleocyemata</taxon>
        <taxon>Caridea</taxon>
        <taxon>Atyoidea</taxon>
        <taxon>Atyidae</taxon>
        <taxon>Halocaridina</taxon>
    </lineage>
</organism>
<protein>
    <submittedName>
        <fullName evidence="2">Uncharacterized protein</fullName>
    </submittedName>
</protein>
<accession>A0AAN8WJG7</accession>
<dbReference type="EMBL" id="JAXCGZ010018908">
    <property type="protein sequence ID" value="KAK7067171.1"/>
    <property type="molecule type" value="Genomic_DNA"/>
</dbReference>
<dbReference type="AlphaFoldDB" id="A0AAN8WJG7"/>
<evidence type="ECO:0000313" key="2">
    <source>
        <dbReference type="EMBL" id="KAK7067171.1"/>
    </source>
</evidence>
<sequence length="103" mass="11583">MAIAMVGDSNMRLKLHEVLNMLPRNSNYSYFLDGDEDHEIQNGNKIHIPNADNPIALDNASSASERTDTRELHNETLIPTSQVNPSSFPNPDVFPETSFRKTQ</sequence>
<evidence type="ECO:0000256" key="1">
    <source>
        <dbReference type="SAM" id="MobiDB-lite"/>
    </source>
</evidence>
<feature type="region of interest" description="Disordered" evidence="1">
    <location>
        <begin position="48"/>
        <end position="103"/>
    </location>
</feature>
<gene>
    <name evidence="2" type="ORF">SK128_015413</name>
</gene>
<dbReference type="Proteomes" id="UP001381693">
    <property type="component" value="Unassembled WGS sequence"/>
</dbReference>
<name>A0AAN8WJG7_HALRR</name>
<feature type="compositionally biased region" description="Polar residues" evidence="1">
    <location>
        <begin position="77"/>
        <end position="89"/>
    </location>
</feature>
<keyword evidence="3" id="KW-1185">Reference proteome</keyword>
<proteinExistence type="predicted"/>
<comment type="caution">
    <text evidence="2">The sequence shown here is derived from an EMBL/GenBank/DDBJ whole genome shotgun (WGS) entry which is preliminary data.</text>
</comment>
<evidence type="ECO:0000313" key="3">
    <source>
        <dbReference type="Proteomes" id="UP001381693"/>
    </source>
</evidence>